<protein>
    <submittedName>
        <fullName evidence="3">SgcJ/EcaC family oxidoreductase</fullName>
    </submittedName>
</protein>
<dbReference type="Gene3D" id="3.10.450.50">
    <property type="match status" value="1"/>
</dbReference>
<evidence type="ECO:0000313" key="4">
    <source>
        <dbReference type="Proteomes" id="UP001365405"/>
    </source>
</evidence>
<gene>
    <name evidence="3" type="ORF">AACH10_17385</name>
</gene>
<dbReference type="RefSeq" id="WP_341411724.1">
    <property type="nucleotide sequence ID" value="NZ_JBBUTH010000008.1"/>
</dbReference>
<dbReference type="Pfam" id="PF13474">
    <property type="entry name" value="SnoaL_3"/>
    <property type="match status" value="1"/>
</dbReference>
<name>A0ABU9CJN1_9BURK</name>
<keyword evidence="4" id="KW-1185">Reference proteome</keyword>
<evidence type="ECO:0000259" key="2">
    <source>
        <dbReference type="Pfam" id="PF13474"/>
    </source>
</evidence>
<reference evidence="3 4" key="1">
    <citation type="submission" date="2024-04" db="EMBL/GenBank/DDBJ databases">
        <title>Novel species of the genus Ideonella isolated from streams.</title>
        <authorList>
            <person name="Lu H."/>
        </authorList>
    </citation>
    <scope>NUCLEOTIDE SEQUENCE [LARGE SCALE GENOMIC DNA]</scope>
    <source>
        <strain evidence="3 4">DXS22W</strain>
    </source>
</reference>
<accession>A0ABU9CJN1</accession>
<dbReference type="InterPro" id="IPR011944">
    <property type="entry name" value="Steroid_delta5-4_isomerase"/>
</dbReference>
<feature type="region of interest" description="Disordered" evidence="1">
    <location>
        <begin position="128"/>
        <end position="149"/>
    </location>
</feature>
<dbReference type="InterPro" id="IPR037401">
    <property type="entry name" value="SnoaL-like"/>
</dbReference>
<dbReference type="Proteomes" id="UP001365405">
    <property type="component" value="Unassembled WGS sequence"/>
</dbReference>
<dbReference type="PANTHER" id="PTHR34957:SF1">
    <property type="entry name" value="NUCLEAR TRANSPORT FACTOR 2 (NTF2) FAMILY PROTEIN"/>
    <property type="match status" value="1"/>
</dbReference>
<organism evidence="3 4">
    <name type="scientific">Pseudaquabacterium inlustre</name>
    <dbReference type="NCBI Taxonomy" id="2984192"/>
    <lineage>
        <taxon>Bacteria</taxon>
        <taxon>Pseudomonadati</taxon>
        <taxon>Pseudomonadota</taxon>
        <taxon>Betaproteobacteria</taxon>
        <taxon>Burkholderiales</taxon>
        <taxon>Sphaerotilaceae</taxon>
        <taxon>Pseudaquabacterium</taxon>
    </lineage>
</organism>
<dbReference type="PANTHER" id="PTHR34957">
    <property type="entry name" value="NUCLEAR TRANSPORT FACTOR 2 (NTF2) FAMILY PROTEIN"/>
    <property type="match status" value="1"/>
</dbReference>
<dbReference type="NCBIfam" id="TIGR02246">
    <property type="entry name" value="SgcJ/EcaC family oxidoreductase"/>
    <property type="match status" value="1"/>
</dbReference>
<feature type="domain" description="SnoaL-like" evidence="2">
    <location>
        <begin position="20"/>
        <end position="132"/>
    </location>
</feature>
<dbReference type="EMBL" id="JBBUTH010000008">
    <property type="protein sequence ID" value="MEK8052028.1"/>
    <property type="molecule type" value="Genomic_DNA"/>
</dbReference>
<sequence length="149" mass="16189">MTRRPAHAAHLLSTPDEVEAQFYEALREGDLDKLMALWADDDEVVCVHPGGPRLVGHGAIRAAFEAIFASGRINLQVERVRRVHSADAAMHSLVERVNIVTAEGAQVGHVLATNVYLRTAQGWRLAAHHASPGTADEPPEIVETPSVLH</sequence>
<evidence type="ECO:0000313" key="3">
    <source>
        <dbReference type="EMBL" id="MEK8052028.1"/>
    </source>
</evidence>
<proteinExistence type="predicted"/>
<dbReference type="SUPFAM" id="SSF54427">
    <property type="entry name" value="NTF2-like"/>
    <property type="match status" value="1"/>
</dbReference>
<comment type="caution">
    <text evidence="3">The sequence shown here is derived from an EMBL/GenBank/DDBJ whole genome shotgun (WGS) entry which is preliminary data.</text>
</comment>
<dbReference type="InterPro" id="IPR032710">
    <property type="entry name" value="NTF2-like_dom_sf"/>
</dbReference>
<evidence type="ECO:0000256" key="1">
    <source>
        <dbReference type="SAM" id="MobiDB-lite"/>
    </source>
</evidence>